<dbReference type="PROSITE" id="PS00108">
    <property type="entry name" value="PROTEIN_KINASE_ST"/>
    <property type="match status" value="1"/>
</dbReference>
<dbReference type="SUPFAM" id="SSF56112">
    <property type="entry name" value="Protein kinase-like (PK-like)"/>
    <property type="match status" value="2"/>
</dbReference>
<dbReference type="Gene3D" id="1.10.510.10">
    <property type="entry name" value="Transferase(Phosphotransferase) domain 1"/>
    <property type="match status" value="3"/>
</dbReference>
<organism evidence="2 3">
    <name type="scientific">Apiospora arundinis</name>
    <dbReference type="NCBI Taxonomy" id="335852"/>
    <lineage>
        <taxon>Eukaryota</taxon>
        <taxon>Fungi</taxon>
        <taxon>Dikarya</taxon>
        <taxon>Ascomycota</taxon>
        <taxon>Pezizomycotina</taxon>
        <taxon>Sordariomycetes</taxon>
        <taxon>Xylariomycetidae</taxon>
        <taxon>Amphisphaeriales</taxon>
        <taxon>Apiosporaceae</taxon>
        <taxon>Apiospora</taxon>
    </lineage>
</organism>
<feature type="domain" description="Protein kinase" evidence="1">
    <location>
        <begin position="530"/>
        <end position="871"/>
    </location>
</feature>
<feature type="domain" description="Protein kinase" evidence="1">
    <location>
        <begin position="20"/>
        <end position="373"/>
    </location>
</feature>
<evidence type="ECO:0000259" key="1">
    <source>
        <dbReference type="PROSITE" id="PS50011"/>
    </source>
</evidence>
<evidence type="ECO:0000313" key="3">
    <source>
        <dbReference type="Proteomes" id="UP001390339"/>
    </source>
</evidence>
<dbReference type="PANTHER" id="PTHR24359:SF1">
    <property type="entry name" value="INHIBITOR OF NUCLEAR FACTOR KAPPA-B KINASE EPSILON SUBUNIT HOMOLOG 1-RELATED"/>
    <property type="match status" value="1"/>
</dbReference>
<dbReference type="GO" id="GO:0016301">
    <property type="term" value="F:kinase activity"/>
    <property type="evidence" value="ECO:0007669"/>
    <property type="project" value="UniProtKB-KW"/>
</dbReference>
<protein>
    <submittedName>
        <fullName evidence="2">Cyclin-dependent kinase 2</fullName>
    </submittedName>
</protein>
<keyword evidence="2" id="KW-0418">Kinase</keyword>
<dbReference type="SMART" id="SM00220">
    <property type="entry name" value="S_TKc"/>
    <property type="match status" value="1"/>
</dbReference>
<dbReference type="Pfam" id="PF00069">
    <property type="entry name" value="Pkinase"/>
    <property type="match status" value="2"/>
</dbReference>
<evidence type="ECO:0000313" key="2">
    <source>
        <dbReference type="EMBL" id="KAK8859618.1"/>
    </source>
</evidence>
<reference evidence="2 3" key="1">
    <citation type="journal article" date="2024" name="IMA Fungus">
        <title>Apiospora arundinis, a panoply of carbohydrate-active enzymes and secondary metabolites.</title>
        <authorList>
            <person name="Sorensen T."/>
            <person name="Petersen C."/>
            <person name="Muurmann A.T."/>
            <person name="Christiansen J.V."/>
            <person name="Brundto M.L."/>
            <person name="Overgaard C.K."/>
            <person name="Boysen A.T."/>
            <person name="Wollenberg R.D."/>
            <person name="Larsen T.O."/>
            <person name="Sorensen J.L."/>
            <person name="Nielsen K.L."/>
            <person name="Sondergaard T.E."/>
        </authorList>
    </citation>
    <scope>NUCLEOTIDE SEQUENCE [LARGE SCALE GENOMIC DNA]</scope>
    <source>
        <strain evidence="2 3">AAU 773</strain>
    </source>
</reference>
<dbReference type="InterPro" id="IPR008271">
    <property type="entry name" value="Ser/Thr_kinase_AS"/>
</dbReference>
<sequence length="960" mass="109004">MAEELAAFLRRELARLDSGAAPIDKIRSGIQGTVTAGYDDDGNKIACKIIHYGDRMNPDKAIQDFHREYESLEACPHPSIVKYISFEHHANIKTAHIRMAWAGSELAETLGGAIDLGDVIEHRQGVEPDHPNFLPEPFIWHVLFHIGAALALCHHGIELHRTEVPVKIDSKTVLRELNREPNPRLLKIVKDHPSIDLTTELVSFHAKNIHEPIIHRDIKPRNILLSDPPAQTTDQPWRIKGNVSLGDRGLLNTYPMVLLGDFGLSAPLKFAQTRGIGTPGYSAPEIPLEPPRPMDTPFEWQTSCDIYSLGATIRHLMSLDYPQPIESGQDINLPSHYSQTLRSLVDICLHREASKRPTAIAILDTCIRHQPWHNTRLNPYGVPLAPNFFAVVRESWRGCTQSVSQKSVIEDFETKRTHDDWVVMKTIDVLSLDKKTESSALSMLIAVQSQYGGSSVMFLPYLTGESLVTRESILRELDLAESEADWLIKWTLTRAKKVFLSLIRWENLAPVFTRSQYDYHVPEKGILPFLKIDADVREGGFSWVHKVTIHPEHIDGNIKEVAMKEIRVNRNGDDSGIHKEWEREARLLASINQIDHPHIIPCLAAIRRHHGRYFMFPWATGDSLRAFWTATKEQSPDASLVRESLDQLVGISDALRRLHNFERTTLDQSANQLEDDFSGTGEHGQYSIRHGNLKPENLLRFIEPNNLLGTLKIGDMGLAEKHILQTSKRVYLTSARYGTIIQYQPPEAELVTSGGRSHLYDTWSMGCIIFEFVIWLLYGNAALNRFYRDLQGTFRNASPYYEPPAPGSGDGCTVHRAVQHWANHLQQNDPECGTDSAIGDLLKLVLDKLLVVDLPPFRGKTHRTNVSEPVVTVIQPPSTNLETRRLLWRQGVKQEQPSMKPTVFPLERRTAMPRWSWMAYAGPIDYLLEPSFDEEMEWESQDIIPTWFRQQGRPLQQQHG</sequence>
<dbReference type="InterPro" id="IPR000719">
    <property type="entry name" value="Prot_kinase_dom"/>
</dbReference>
<accession>A0ABR2IA61</accession>
<keyword evidence="2" id="KW-0808">Transferase</keyword>
<dbReference type="PANTHER" id="PTHR24359">
    <property type="entry name" value="SERINE/THREONINE-PROTEIN KINASE SBK1"/>
    <property type="match status" value="1"/>
</dbReference>
<keyword evidence="3" id="KW-1185">Reference proteome</keyword>
<comment type="caution">
    <text evidence="2">The sequence shown here is derived from an EMBL/GenBank/DDBJ whole genome shotgun (WGS) entry which is preliminary data.</text>
</comment>
<dbReference type="Gene3D" id="3.30.200.20">
    <property type="entry name" value="Phosphorylase Kinase, domain 1"/>
    <property type="match status" value="2"/>
</dbReference>
<gene>
    <name evidence="2" type="ORF">PGQ11_010352</name>
</gene>
<dbReference type="Proteomes" id="UP001390339">
    <property type="component" value="Unassembled WGS sequence"/>
</dbReference>
<dbReference type="EMBL" id="JAPCWZ010000006">
    <property type="protein sequence ID" value="KAK8859618.1"/>
    <property type="molecule type" value="Genomic_DNA"/>
</dbReference>
<proteinExistence type="predicted"/>
<dbReference type="InterPro" id="IPR011009">
    <property type="entry name" value="Kinase-like_dom_sf"/>
</dbReference>
<dbReference type="PROSITE" id="PS50011">
    <property type="entry name" value="PROTEIN_KINASE_DOM"/>
    <property type="match status" value="2"/>
</dbReference>
<name>A0ABR2IA61_9PEZI</name>